<dbReference type="Pfam" id="PF00128">
    <property type="entry name" value="Alpha-amylase"/>
    <property type="match status" value="1"/>
</dbReference>
<reference evidence="7 8" key="1">
    <citation type="submission" date="2009-01" db="EMBL/GenBank/DDBJ databases">
        <authorList>
            <person name="Fulton L."/>
            <person name="Clifton S."/>
            <person name="Fulton B."/>
            <person name="Xu J."/>
            <person name="Minx P."/>
            <person name="Pepin K.H."/>
            <person name="Johnson M."/>
            <person name="Bhonagiri V."/>
            <person name="Nash W.E."/>
            <person name="Mardis E.R."/>
            <person name="Wilson R.K."/>
        </authorList>
    </citation>
    <scope>NUCLEOTIDE SEQUENCE [LARGE SCALE GENOMIC DNA]</scope>
    <source>
        <strain evidence="8">DSM 10507 / JCM 14656 / S5a33</strain>
    </source>
</reference>
<organism evidence="7 8">
    <name type="scientific">Blautia hydrogenotrophica (strain DSM 10507 / JCM 14656 / S5a33)</name>
    <name type="common">Ruminococcus hydrogenotrophicus</name>
    <dbReference type="NCBI Taxonomy" id="476272"/>
    <lineage>
        <taxon>Bacteria</taxon>
        <taxon>Bacillati</taxon>
        <taxon>Bacillota</taxon>
        <taxon>Clostridia</taxon>
        <taxon>Lachnospirales</taxon>
        <taxon>Lachnospiraceae</taxon>
        <taxon>Blautia</taxon>
    </lineage>
</organism>
<dbReference type="Proteomes" id="UP000003100">
    <property type="component" value="Unassembled WGS sequence"/>
</dbReference>
<feature type="binding site" evidence="5">
    <location>
        <begin position="339"/>
        <end position="340"/>
    </location>
    <ligand>
        <name>substrate</name>
    </ligand>
</feature>
<dbReference type="InterPro" id="IPR016377">
    <property type="entry name" value="Sucrose_GGa_phosphorylase-rel"/>
</dbReference>
<evidence type="ECO:0000256" key="2">
    <source>
        <dbReference type="ARBA" id="ARBA00022676"/>
    </source>
</evidence>
<dbReference type="EMBL" id="ACBZ01000187">
    <property type="protein sequence ID" value="EEG47619.1"/>
    <property type="molecule type" value="Genomic_DNA"/>
</dbReference>
<feature type="binding site" evidence="5">
    <location>
        <begin position="229"/>
        <end position="231"/>
    </location>
    <ligand>
        <name>substrate</name>
    </ligand>
</feature>
<comment type="similarity">
    <text evidence="1 4">Belongs to the glycosyl hydrolase 13 family. Sucrose phosphorylase subfamily.</text>
</comment>
<reference evidence="7 8" key="2">
    <citation type="submission" date="2009-02" db="EMBL/GenBank/DDBJ databases">
        <title>Draft genome sequence of Blautia hydrogenotrophica DSM 10507 (Ruminococcus hydrogenotrophicus DSM 10507).</title>
        <authorList>
            <person name="Sudarsanam P."/>
            <person name="Ley R."/>
            <person name="Guruge J."/>
            <person name="Turnbaugh P.J."/>
            <person name="Mahowald M."/>
            <person name="Liep D."/>
            <person name="Gordon J."/>
        </authorList>
    </citation>
    <scope>NUCLEOTIDE SEQUENCE [LARGE SCALE GENOMIC DNA]</scope>
    <source>
        <strain evidence="8">DSM 10507 / JCM 14656 / S5a33</strain>
    </source>
</reference>
<comment type="catalytic activity">
    <reaction evidence="4">
        <text>sucrose 6(F)-phosphate + phosphate = beta-D-fructose 6-phosphate + alpha-D-glucose 1-phosphate</text>
        <dbReference type="Rhea" id="RHEA:38863"/>
        <dbReference type="ChEBI" id="CHEBI:43474"/>
        <dbReference type="ChEBI" id="CHEBI:57634"/>
        <dbReference type="ChEBI" id="CHEBI:57723"/>
        <dbReference type="ChEBI" id="CHEBI:58601"/>
        <dbReference type="EC" id="2.4.1.329"/>
    </reaction>
</comment>
<dbReference type="SUPFAM" id="SSF51445">
    <property type="entry name" value="(Trans)glycosidases"/>
    <property type="match status" value="1"/>
</dbReference>
<gene>
    <name evidence="7" type="ORF">RUMHYD_03518</name>
</gene>
<dbReference type="CDD" id="cd11356">
    <property type="entry name" value="AmyAc_Sucrose_phosphorylase-like_1"/>
    <property type="match status" value="1"/>
</dbReference>
<proteinExistence type="inferred from homology"/>
<evidence type="ECO:0000259" key="6">
    <source>
        <dbReference type="SMART" id="SM00642"/>
    </source>
</evidence>
<dbReference type="Gene3D" id="3.20.20.80">
    <property type="entry name" value="Glycosidases"/>
    <property type="match status" value="1"/>
</dbReference>
<dbReference type="RefSeq" id="WP_005951951.1">
    <property type="nucleotide sequence ID" value="NZ_CP136423.1"/>
</dbReference>
<dbReference type="GO" id="GO:0005975">
    <property type="term" value="P:carbohydrate metabolic process"/>
    <property type="evidence" value="ECO:0007669"/>
    <property type="project" value="InterPro"/>
</dbReference>
<dbReference type="InterPro" id="IPR017853">
    <property type="entry name" value="GH"/>
</dbReference>
<dbReference type="GO" id="GO:0004645">
    <property type="term" value="F:1,4-alpha-oligoglucan phosphorylase activity"/>
    <property type="evidence" value="ECO:0007669"/>
    <property type="project" value="UniProtKB-UniRule"/>
</dbReference>
<keyword evidence="2 4" id="KW-0328">Glycosyltransferase</keyword>
<dbReference type="PANTHER" id="PTHR38784:SF1">
    <property type="entry name" value="SUCROSE PHOSPHORYLASE"/>
    <property type="match status" value="1"/>
</dbReference>
<dbReference type="SMART" id="SM00642">
    <property type="entry name" value="Aamy"/>
    <property type="match status" value="1"/>
</dbReference>
<feature type="binding site" evidence="5">
    <location>
        <position position="98"/>
    </location>
    <ligand>
        <name>substrate</name>
    </ligand>
</feature>
<evidence type="ECO:0000256" key="3">
    <source>
        <dbReference type="ARBA" id="ARBA00022679"/>
    </source>
</evidence>
<accession>C0CRK4</accession>
<evidence type="ECO:0000256" key="5">
    <source>
        <dbReference type="PIRSR" id="PIRSR003059-2"/>
    </source>
</evidence>
<feature type="binding site" evidence="5">
    <location>
        <position position="136"/>
    </location>
    <ligand>
        <name>substrate</name>
    </ligand>
</feature>
<keyword evidence="8" id="KW-1185">Reference proteome</keyword>
<evidence type="ECO:0000256" key="4">
    <source>
        <dbReference type="PIRNR" id="PIRNR003059"/>
    </source>
</evidence>
<dbReference type="PATRIC" id="fig|476272.21.peg.194"/>
<feature type="domain" description="Glycosyl hydrolase family 13 catalytic" evidence="6">
    <location>
        <begin position="59"/>
        <end position="481"/>
    </location>
</feature>
<dbReference type="InterPro" id="IPR033746">
    <property type="entry name" value="GGa_phosphorylase"/>
</dbReference>
<dbReference type="eggNOG" id="COG0366">
    <property type="taxonomic scope" value="Bacteria"/>
</dbReference>
<dbReference type="EC" id="2.4.1.329" evidence="4"/>
<dbReference type="PANTHER" id="PTHR38784">
    <property type="entry name" value="SUCROSE PHOSPHORYLASE"/>
    <property type="match status" value="1"/>
</dbReference>
<dbReference type="InterPro" id="IPR045857">
    <property type="entry name" value="O16G_dom_2"/>
</dbReference>
<keyword evidence="3 4" id="KW-0808">Transferase</keyword>
<evidence type="ECO:0000313" key="8">
    <source>
        <dbReference type="Proteomes" id="UP000003100"/>
    </source>
</evidence>
<dbReference type="InterPro" id="IPR006047">
    <property type="entry name" value="GH13_cat_dom"/>
</dbReference>
<comment type="caution">
    <text evidence="7">The sequence shown here is derived from an EMBL/GenBank/DDBJ whole genome shotgun (WGS) entry which is preliminary data.</text>
</comment>
<feature type="binding site" evidence="5">
    <location>
        <position position="445"/>
    </location>
    <ligand>
        <name>substrate</name>
    </ligand>
</feature>
<sequence length="564" mass="63944">MKKELATKVKERLRAIYADSQKEEKAFRLLSEKLSVYEEDSSGGEVFSERDSILITYGDTIVDGAECGLRVLSKFLKEFVRDSIGNVHLLPMYPYTSDDGFSVTDYRQINPELGSWEDVENLSAEYGLMFDAVINHISKSSDWFQGYLKGESPYRDYFITCDPKADYSAVTRPRALPLLTEFETSEGVKHVWTTFSEDQIDLNYGCPELLAQIADLLLMYAQKGARYIRLDAVGFMWKELGTTCMHLPQTHEIIKLIKDIFRVYSPKTWIITETNVPHEDNISYFGTDGDEADLVYQFPLPPLVMYSLITGSAKTLSDWMKTLQLPSDKVTYFNFLSSHDGIGVRPVEGLLSKEELQLLVDTALKNGGEVSYKDNGDGTRSPYELNINYQDALAGPDASDHERIAKFLAAETILLSLQGVPGIYIHSLLGSRNDYYGKTTSGIPRRINREKLEFTYIREQLLGDSNRRKIFEEMIRRLEIRREESAFSPLSSQQVFQWKPEVLTFVRENGQTGSKVLVAVNVSGKTQQIVSSELKGIDLLSENKIDGVLNLNPWECAWIKTASL</sequence>
<dbReference type="AlphaFoldDB" id="C0CRK4"/>
<dbReference type="GeneID" id="86823328"/>
<protein>
    <recommendedName>
        <fullName evidence="4">Sucrose 6(F)-phosphate phosphorylase</fullName>
        <ecNumber evidence="4">2.4.1.329</ecNumber>
    </recommendedName>
</protein>
<name>C0CRK4_BLAHS</name>
<dbReference type="Gene3D" id="3.90.400.10">
    <property type="entry name" value="Oligo-1,6-glucosidase, Domain 2"/>
    <property type="match status" value="1"/>
</dbReference>
<evidence type="ECO:0000256" key="1">
    <source>
        <dbReference type="ARBA" id="ARBA00008452"/>
    </source>
</evidence>
<evidence type="ECO:0000313" key="7">
    <source>
        <dbReference type="EMBL" id="EEG47619.1"/>
    </source>
</evidence>
<dbReference type="HOGENOM" id="CLU_021358_0_0_9"/>
<dbReference type="PIRSF" id="PIRSF003059">
    <property type="entry name" value="Sucrose_phosphorylase"/>
    <property type="match status" value="1"/>
</dbReference>